<evidence type="ECO:0000313" key="3">
    <source>
        <dbReference type="Proteomes" id="UP000005953"/>
    </source>
</evidence>
<dbReference type="OrthoDB" id="7067520at2"/>
<comment type="caution">
    <text evidence="2">The sequence shown here is derived from an EMBL/GenBank/DDBJ whole genome shotgun (WGS) entry which is preliminary data.</text>
</comment>
<reference evidence="2 3" key="1">
    <citation type="submission" date="2006-02" db="EMBL/GenBank/DDBJ databases">
        <authorList>
            <person name="Pinhassi J."/>
            <person name="Pedros-Alio C."/>
            <person name="Ferriera S."/>
            <person name="Johnson J."/>
            <person name="Kravitz S."/>
            <person name="Halpern A."/>
            <person name="Remington K."/>
            <person name="Beeson K."/>
            <person name="Tran B."/>
            <person name="Rogers Y.-H."/>
            <person name="Friedman R."/>
            <person name="Venter J.C."/>
        </authorList>
    </citation>
    <scope>NUCLEOTIDE SEQUENCE [LARGE SCALE GENOMIC DNA]</scope>
    <source>
        <strain evidence="2 3">MED297</strain>
    </source>
</reference>
<dbReference type="InterPro" id="IPR007077">
    <property type="entry name" value="TfoX_C"/>
</dbReference>
<proteinExistence type="predicted"/>
<name>A4BB23_9GAMM</name>
<sequence>MAALSSLMGLGQKSQAMLAEIGIVDTERFLASDPFELYRAMAEAGVPVSLNLLYAMIGAQEQCHWQQVKRERRLDILMRLEDMGIAVK</sequence>
<gene>
    <name evidence="2" type="ORF">MED297_11490</name>
</gene>
<accession>A4BB23</accession>
<dbReference type="HOGENOM" id="CLU_163277_1_0_6"/>
<evidence type="ECO:0000313" key="2">
    <source>
        <dbReference type="EMBL" id="EAR10636.1"/>
    </source>
</evidence>
<evidence type="ECO:0000259" key="1">
    <source>
        <dbReference type="Pfam" id="PF04994"/>
    </source>
</evidence>
<keyword evidence="3" id="KW-1185">Reference proteome</keyword>
<protein>
    <recommendedName>
        <fullName evidence="1">TfoX C-terminal domain-containing protein</fullName>
    </recommendedName>
</protein>
<organism evidence="2 3">
    <name type="scientific">Reinekea blandensis MED297</name>
    <dbReference type="NCBI Taxonomy" id="314283"/>
    <lineage>
        <taxon>Bacteria</taxon>
        <taxon>Pseudomonadati</taxon>
        <taxon>Pseudomonadota</taxon>
        <taxon>Gammaproteobacteria</taxon>
        <taxon>Oceanospirillales</taxon>
        <taxon>Saccharospirillaceae</taxon>
        <taxon>Reinekea</taxon>
    </lineage>
</organism>
<dbReference type="Proteomes" id="UP000005953">
    <property type="component" value="Unassembled WGS sequence"/>
</dbReference>
<dbReference type="Pfam" id="PF04994">
    <property type="entry name" value="TfoX_C"/>
    <property type="match status" value="1"/>
</dbReference>
<dbReference type="EMBL" id="AAOE01000003">
    <property type="protein sequence ID" value="EAR10636.1"/>
    <property type="molecule type" value="Genomic_DNA"/>
</dbReference>
<dbReference type="STRING" id="314283.MED297_11490"/>
<dbReference type="RefSeq" id="WP_008041901.1">
    <property type="nucleotide sequence ID" value="NZ_CH724149.1"/>
</dbReference>
<feature type="domain" description="TfoX C-terminal" evidence="1">
    <location>
        <begin position="3"/>
        <end position="77"/>
    </location>
</feature>
<dbReference type="AlphaFoldDB" id="A4BB23"/>
<dbReference type="Gene3D" id="1.10.150.20">
    <property type="entry name" value="5' to 3' exonuclease, C-terminal subdomain"/>
    <property type="match status" value="1"/>
</dbReference>